<evidence type="ECO:0000313" key="5">
    <source>
        <dbReference type="Proteomes" id="UP001485043"/>
    </source>
</evidence>
<keyword evidence="1" id="KW-0677">Repeat</keyword>
<comment type="caution">
    <text evidence="4">The sequence shown here is derived from an EMBL/GenBank/DDBJ whole genome shotgun (WGS) entry which is preliminary data.</text>
</comment>
<feature type="region of interest" description="Disordered" evidence="2">
    <location>
        <begin position="374"/>
        <end position="412"/>
    </location>
</feature>
<feature type="compositionally biased region" description="Acidic residues" evidence="2">
    <location>
        <begin position="380"/>
        <end position="389"/>
    </location>
</feature>
<feature type="region of interest" description="Disordered" evidence="2">
    <location>
        <begin position="1142"/>
        <end position="1165"/>
    </location>
</feature>
<protein>
    <recommendedName>
        <fullName evidence="3">Proteasome adapter and scaffold protein ECM29 HEAT-repeat domain-containing protein</fullName>
    </recommendedName>
</protein>
<dbReference type="GO" id="GO:0060090">
    <property type="term" value="F:molecular adaptor activity"/>
    <property type="evidence" value="ECO:0007669"/>
    <property type="project" value="TreeGrafter"/>
</dbReference>
<dbReference type="EMBL" id="JALJOV010001282">
    <property type="protein sequence ID" value="KAK9850611.1"/>
    <property type="molecule type" value="Genomic_DNA"/>
</dbReference>
<gene>
    <name evidence="4" type="ORF">WJX84_005115</name>
</gene>
<dbReference type="SUPFAM" id="SSF48371">
    <property type="entry name" value="ARM repeat"/>
    <property type="match status" value="2"/>
</dbReference>
<evidence type="ECO:0000259" key="3">
    <source>
        <dbReference type="Pfam" id="PF24492"/>
    </source>
</evidence>
<dbReference type="InterPro" id="IPR016024">
    <property type="entry name" value="ARM-type_fold"/>
</dbReference>
<dbReference type="Gene3D" id="1.25.10.10">
    <property type="entry name" value="Leucine-rich Repeat Variant"/>
    <property type="match status" value="3"/>
</dbReference>
<evidence type="ECO:0000256" key="2">
    <source>
        <dbReference type="SAM" id="MobiDB-lite"/>
    </source>
</evidence>
<accession>A0AAW1SNN3</accession>
<organism evidence="4 5">
    <name type="scientific">Apatococcus fuscideae</name>
    <dbReference type="NCBI Taxonomy" id="2026836"/>
    <lineage>
        <taxon>Eukaryota</taxon>
        <taxon>Viridiplantae</taxon>
        <taxon>Chlorophyta</taxon>
        <taxon>core chlorophytes</taxon>
        <taxon>Trebouxiophyceae</taxon>
        <taxon>Chlorellales</taxon>
        <taxon>Chlorellaceae</taxon>
        <taxon>Apatococcus</taxon>
    </lineage>
</organism>
<dbReference type="GO" id="GO:0005737">
    <property type="term" value="C:cytoplasm"/>
    <property type="evidence" value="ECO:0007669"/>
    <property type="project" value="TreeGrafter"/>
</dbReference>
<sequence>MERDTQHPAAGEVVAFFCSRNPDLYGAPRQHMRLPIPPRSFLALISFLRTCRAKHSQAASSDPEVLQDAAPELPLDQLELMEHALVPDGSSELHIAALKAVLELSSLDLPAFAAKYSQRMPWLQSFLGHISAPAREIAAKLIGIATSALEAKAIETLLTDLSHRFPTAAKAADSKLTFEAQHGALAAAGCVLAQCQSGTKAVPQDVMERHTLLLARELGATNPGLAGRCALALGHAGLRQPLALPHASSQDAKAAAPAPPAKVSADVPPAGKDALNSEAEFTSEAVISRILKLKDAKDSKVIIQAATGVGYLAAGDPEASILQPAVDGLLSISSNKTESVLFAVGEALCFIFGGVPVTADVILHTPFESLAQAAAASEEAGQDEPEDGEAQPMATDVGPNSEAAEAAVQPGRSAAQSTILSRLLEELIHHSKPEVRCAGCIWLLALVSYTGRHPQLLPKLPDVQEAFSHLLGDPTELTQEMASRGMSIVYSRGDDAMRNELLASLTGTLQGGSKKRRAVKLEGETKVFEEGSMGEAPGGGSLSTYKELCALATDMGQPDLIYKFMDLANHQASLNSSRGAAFGFASIAKLAGERLQPYIAALVPKLYRYQYDPNARVRDSMVHIWRALIDNPKKTVDENFDAIATELLKEMGGRLWRNREASCSAMTDLIQGRRWGEVKAQFSNIWEMTFRVIDDIKESVRGAALGLAKSLRSLSLRIMDVQHSSASEAGAAVAVALPFLLQKGMMSEVKEVQSIALTTISRLVQSAGKEQIQPHLVDLTIAMLESLSGMEDSRLNYVEQHAERMGLDSSRLENLRVSASRSTPMGDTLDLCARYTDASVLDALGPRLATLVRRGVGLNTRVGAARFISSLAMRLGSDMRRQSGSLITALVAGTRAERSMVLRRAFASAAGAVAKYAAPARVDKLVAEAVAVFTEPGDQEARLVSGLLLRELSRQAPEAFSNCKNQVMPLAFLARTDEDADVAKLWGEVWEEGSMSQAAALRLYISDLAPLLLQSLTSSQWGRKQAAADAMRGLAEAAPDVLQPHATIMAAALLKELPGRLWDGKESILKALAALCKACPSCFGLESQPSSTDFIGALLDAAARKKAAFCLQALVSLEVALQTLPGDHGGTIIGPLHDAIMRSTGDESTSGRNEAKEGGAEEAPPKWPLAESLKCLGAACPHMQPPALRQHGPALAASLAHGLKPGHPWPARMAALNGMKVFAERLAPDVSAAHSSAKALPSAVPTDISTPWLETLVPGVLEGMEDGRLTQVRAAALDALAAVLAASQQATLLPEAMKTGIEHRVSKVACDDKSMPIRAQAAAVQATLVVAPLNGASAMDQT</sequence>
<feature type="domain" description="Proteasome adapter and scaffold protein ECM29 HEAT-repeat" evidence="3">
    <location>
        <begin position="772"/>
        <end position="932"/>
    </location>
</feature>
<reference evidence="4 5" key="1">
    <citation type="journal article" date="2024" name="Nat. Commun.">
        <title>Phylogenomics reveals the evolutionary origins of lichenization in chlorophyte algae.</title>
        <authorList>
            <person name="Puginier C."/>
            <person name="Libourel C."/>
            <person name="Otte J."/>
            <person name="Skaloud P."/>
            <person name="Haon M."/>
            <person name="Grisel S."/>
            <person name="Petersen M."/>
            <person name="Berrin J.G."/>
            <person name="Delaux P.M."/>
            <person name="Dal Grande F."/>
            <person name="Keller J."/>
        </authorList>
    </citation>
    <scope>NUCLEOTIDE SEQUENCE [LARGE SCALE GENOMIC DNA]</scope>
    <source>
        <strain evidence="4 5">SAG 2523</strain>
    </source>
</reference>
<keyword evidence="5" id="KW-1185">Reference proteome</keyword>
<proteinExistence type="predicted"/>
<dbReference type="InterPro" id="IPR011989">
    <property type="entry name" value="ARM-like"/>
</dbReference>
<name>A0AAW1SNN3_9CHLO</name>
<dbReference type="PANTHER" id="PTHR23346">
    <property type="entry name" value="TRANSLATIONAL ACTIVATOR GCN1-RELATED"/>
    <property type="match status" value="1"/>
</dbReference>
<evidence type="ECO:0000256" key="1">
    <source>
        <dbReference type="ARBA" id="ARBA00022737"/>
    </source>
</evidence>
<dbReference type="InterPro" id="IPR055443">
    <property type="entry name" value="HEAT_ECM29"/>
</dbReference>
<dbReference type="PANTHER" id="PTHR23346:SF19">
    <property type="entry name" value="PROTEASOME ADAPTER AND SCAFFOLD PROTEIN ECM29"/>
    <property type="match status" value="1"/>
</dbReference>
<dbReference type="GO" id="GO:0005634">
    <property type="term" value="C:nucleus"/>
    <property type="evidence" value="ECO:0007669"/>
    <property type="project" value="TreeGrafter"/>
</dbReference>
<dbReference type="GO" id="GO:0036503">
    <property type="term" value="P:ERAD pathway"/>
    <property type="evidence" value="ECO:0007669"/>
    <property type="project" value="TreeGrafter"/>
</dbReference>
<dbReference type="Pfam" id="PF24492">
    <property type="entry name" value="HEAT_ECM29"/>
    <property type="match status" value="1"/>
</dbReference>
<evidence type="ECO:0000313" key="4">
    <source>
        <dbReference type="EMBL" id="KAK9850611.1"/>
    </source>
</evidence>
<dbReference type="Proteomes" id="UP001485043">
    <property type="component" value="Unassembled WGS sequence"/>
</dbReference>